<comment type="similarity">
    <text evidence="2">Belongs to the bacterial solute-binding protein 1 family.</text>
</comment>
<keyword evidence="5" id="KW-1185">Reference proteome</keyword>
<dbReference type="InterPro" id="IPR050490">
    <property type="entry name" value="Bact_solute-bd_prot1"/>
</dbReference>
<comment type="subcellular location">
    <subcellularLocation>
        <location evidence="1">Periplasm</location>
    </subcellularLocation>
</comment>
<dbReference type="PANTHER" id="PTHR43649:SF12">
    <property type="entry name" value="DIACETYLCHITOBIOSE BINDING PROTEIN DASA"/>
    <property type="match status" value="1"/>
</dbReference>
<comment type="caution">
    <text evidence="4">The sequence shown here is derived from an EMBL/GenBank/DDBJ whole genome shotgun (WGS) entry which is preliminary data.</text>
</comment>
<dbReference type="Pfam" id="PF01547">
    <property type="entry name" value="SBP_bac_1"/>
    <property type="match status" value="1"/>
</dbReference>
<dbReference type="PANTHER" id="PTHR43649">
    <property type="entry name" value="ARABINOSE-BINDING PROTEIN-RELATED"/>
    <property type="match status" value="1"/>
</dbReference>
<reference evidence="4 5" key="1">
    <citation type="submission" date="2022-07" db="EMBL/GenBank/DDBJ databases">
        <authorList>
            <person name="Li W.-J."/>
            <person name="Deng Q.-Q."/>
        </authorList>
    </citation>
    <scope>NUCLEOTIDE SEQUENCE [LARGE SCALE GENOMIC DNA]</scope>
    <source>
        <strain evidence="4 5">SYSU M60028</strain>
    </source>
</reference>
<keyword evidence="3" id="KW-0574">Periplasm</keyword>
<organism evidence="4 5">
    <name type="scientific">Alsobacter ponti</name>
    <dbReference type="NCBI Taxonomy" id="2962936"/>
    <lineage>
        <taxon>Bacteria</taxon>
        <taxon>Pseudomonadati</taxon>
        <taxon>Pseudomonadota</taxon>
        <taxon>Alphaproteobacteria</taxon>
        <taxon>Hyphomicrobiales</taxon>
        <taxon>Alsobacteraceae</taxon>
        <taxon>Alsobacter</taxon>
    </lineage>
</organism>
<accession>A0ABT1LF51</accession>
<proteinExistence type="inferred from homology"/>
<evidence type="ECO:0000313" key="4">
    <source>
        <dbReference type="EMBL" id="MCP8940120.1"/>
    </source>
</evidence>
<evidence type="ECO:0000256" key="2">
    <source>
        <dbReference type="ARBA" id="ARBA00008520"/>
    </source>
</evidence>
<dbReference type="RefSeq" id="WP_254744469.1">
    <property type="nucleotide sequence ID" value="NZ_JANCLU010000017.1"/>
</dbReference>
<dbReference type="PROSITE" id="PS51318">
    <property type="entry name" value="TAT"/>
    <property type="match status" value="1"/>
</dbReference>
<evidence type="ECO:0000313" key="5">
    <source>
        <dbReference type="Proteomes" id="UP001205890"/>
    </source>
</evidence>
<evidence type="ECO:0000256" key="3">
    <source>
        <dbReference type="ARBA" id="ARBA00022764"/>
    </source>
</evidence>
<name>A0ABT1LF51_9HYPH</name>
<dbReference type="EMBL" id="JANCLU010000017">
    <property type="protein sequence ID" value="MCP8940120.1"/>
    <property type="molecule type" value="Genomic_DNA"/>
</dbReference>
<gene>
    <name evidence="4" type="ORF">NK718_16455</name>
</gene>
<dbReference type="InterPro" id="IPR006311">
    <property type="entry name" value="TAT_signal"/>
</dbReference>
<dbReference type="InterPro" id="IPR006059">
    <property type="entry name" value="SBP"/>
</dbReference>
<sequence length="475" mass="50957">MTGKTSERSESGVSRRAVLSGIAKAAALGVFAPAVIDSARAAAGKIDLGGYAGPTLTSEPVTLRFMRQDFTPDVNALLEKAYAEFKASFPNITVVEEKVPYGDLQKKMLVYVASNDAPDIMMGRTDFADAYHAGKMALPLQDYLSKAFVEDIPANLRSAASSGGSLYCSPWETSVMLLYFNRDMWAKAGLKTPPEVDTLEGGWTDEEFIAQLEDLNGKLKAAGDTKSWALAAAGQGNGGPGANYSQLESIWIRSQGDPTAPKSSSTYKTLAGISDDGRSVTGYIDTPEAIKGMRYYQSLFSKGLTPLGPVPNQFPGGLAATYFGGLNFTNRFRVPGMEPPFKWGVSPPPKGKIVFNGNGSDAPLVWAKSKHPAEAAALLAFLCNDTNRLAFHKAWGSMPSRTSLRKAMSEFATEQPFKLASALSDASYSVPRTPGYFDYFNAMNPAVKDIALGADPAKVLPDTAAKIDRLLVKYK</sequence>
<evidence type="ECO:0000256" key="1">
    <source>
        <dbReference type="ARBA" id="ARBA00004418"/>
    </source>
</evidence>
<dbReference type="SUPFAM" id="SSF53850">
    <property type="entry name" value="Periplasmic binding protein-like II"/>
    <property type="match status" value="1"/>
</dbReference>
<dbReference type="Gene3D" id="3.40.190.10">
    <property type="entry name" value="Periplasmic binding protein-like II"/>
    <property type="match status" value="1"/>
</dbReference>
<dbReference type="Proteomes" id="UP001205890">
    <property type="component" value="Unassembled WGS sequence"/>
</dbReference>
<protein>
    <submittedName>
        <fullName evidence="4">Extracellular solute-binding protein</fullName>
    </submittedName>
</protein>